<dbReference type="OrthoDB" id="3035973at2"/>
<accession>A0A1B1S5W1</accession>
<organism evidence="2 3">
    <name type="scientific">Planococcus versutus</name>
    <dbReference type="NCBI Taxonomy" id="1302659"/>
    <lineage>
        <taxon>Bacteria</taxon>
        <taxon>Bacillati</taxon>
        <taxon>Bacillota</taxon>
        <taxon>Bacilli</taxon>
        <taxon>Bacillales</taxon>
        <taxon>Caryophanaceae</taxon>
        <taxon>Planococcus</taxon>
    </lineage>
</organism>
<keyword evidence="1" id="KW-0472">Membrane</keyword>
<keyword evidence="1" id="KW-0812">Transmembrane</keyword>
<evidence type="ECO:0000313" key="2">
    <source>
        <dbReference type="EMBL" id="ANU28561.1"/>
    </source>
</evidence>
<dbReference type="KEGG" id="pll:I858_016395"/>
<feature type="transmembrane region" description="Helical" evidence="1">
    <location>
        <begin position="7"/>
        <end position="24"/>
    </location>
</feature>
<evidence type="ECO:0000313" key="3">
    <source>
        <dbReference type="Proteomes" id="UP000053354"/>
    </source>
</evidence>
<dbReference type="AlphaFoldDB" id="A0A1B1S5W1"/>
<keyword evidence="3" id="KW-1185">Reference proteome</keyword>
<feature type="transmembrane region" description="Helical" evidence="1">
    <location>
        <begin position="36"/>
        <end position="60"/>
    </location>
</feature>
<keyword evidence="2" id="KW-0614">Plasmid</keyword>
<proteinExistence type="predicted"/>
<keyword evidence="1" id="KW-1133">Transmembrane helix</keyword>
<protein>
    <submittedName>
        <fullName evidence="2">Uncharacterized protein</fullName>
    </submittedName>
</protein>
<dbReference type="Proteomes" id="UP000053354">
    <property type="component" value="Plasmid pPS15-1"/>
</dbReference>
<dbReference type="RefSeq" id="WP_049694960.1">
    <property type="nucleotide sequence ID" value="NZ_CP016541.2"/>
</dbReference>
<reference evidence="2" key="1">
    <citation type="submission" date="2016-10" db="EMBL/GenBank/DDBJ databases">
        <authorList>
            <person name="See-Too W.S."/>
        </authorList>
    </citation>
    <scope>NUCLEOTIDE SEQUENCE</scope>
    <source>
        <strain evidence="2">L10.15</strain>
        <plasmid evidence="2">pPS15-1</plasmid>
    </source>
</reference>
<name>A0A1B1S5W1_9BACL</name>
<geneLocation type="plasmid" evidence="2 3">
    <name>pPS15-1</name>
</geneLocation>
<dbReference type="EMBL" id="CP016541">
    <property type="protein sequence ID" value="ANU28561.1"/>
    <property type="molecule type" value="Genomic_DNA"/>
</dbReference>
<evidence type="ECO:0000256" key="1">
    <source>
        <dbReference type="SAM" id="Phobius"/>
    </source>
</evidence>
<gene>
    <name evidence="2" type="ORF">I858_016395</name>
</gene>
<sequence length="67" mass="8020">MRKITKIQLVTILLAIAWIPWELYIREWSKTQVGGIIRIDLLFIYPIMLVMVTLSVFQLFRKKKNEV</sequence>